<dbReference type="RefSeq" id="WP_379595481.1">
    <property type="nucleotide sequence ID" value="NZ_JBHRTN010000008.1"/>
</dbReference>
<dbReference type="SUPFAM" id="SSF49354">
    <property type="entry name" value="PapD-like"/>
    <property type="match status" value="1"/>
</dbReference>
<protein>
    <submittedName>
        <fullName evidence="3">Molecular chaperone</fullName>
    </submittedName>
</protein>
<feature type="signal peptide" evidence="1">
    <location>
        <begin position="1"/>
        <end position="26"/>
    </location>
</feature>
<dbReference type="InterPro" id="IPR008962">
    <property type="entry name" value="PapD-like_sf"/>
</dbReference>
<evidence type="ECO:0000256" key="1">
    <source>
        <dbReference type="SAM" id="SignalP"/>
    </source>
</evidence>
<evidence type="ECO:0000259" key="2">
    <source>
        <dbReference type="Pfam" id="PF00345"/>
    </source>
</evidence>
<evidence type="ECO:0000313" key="3">
    <source>
        <dbReference type="EMBL" id="MFC3125040.1"/>
    </source>
</evidence>
<feature type="domain" description="Pili assembly chaperone N-terminal" evidence="2">
    <location>
        <begin position="37"/>
        <end position="142"/>
    </location>
</feature>
<evidence type="ECO:0000313" key="4">
    <source>
        <dbReference type="Proteomes" id="UP001595593"/>
    </source>
</evidence>
<dbReference type="InterPro" id="IPR016147">
    <property type="entry name" value="Pili_assmbl_chaperone_N"/>
</dbReference>
<dbReference type="PANTHER" id="PTHR30251">
    <property type="entry name" value="PILUS ASSEMBLY CHAPERONE"/>
    <property type="match status" value="1"/>
</dbReference>
<dbReference type="InterPro" id="IPR050643">
    <property type="entry name" value="Periplasmic_pilus_chap"/>
</dbReference>
<reference evidence="4" key="1">
    <citation type="journal article" date="2019" name="Int. J. Syst. Evol. Microbiol.">
        <title>The Global Catalogue of Microorganisms (GCM) 10K type strain sequencing project: providing services to taxonomists for standard genome sequencing and annotation.</title>
        <authorList>
            <consortium name="The Broad Institute Genomics Platform"/>
            <consortium name="The Broad Institute Genome Sequencing Center for Infectious Disease"/>
            <person name="Wu L."/>
            <person name="Ma J."/>
        </authorList>
    </citation>
    <scope>NUCLEOTIDE SEQUENCE [LARGE SCALE GENOMIC DNA]</scope>
    <source>
        <strain evidence="4">KCTC 52094</strain>
    </source>
</reference>
<comment type="caution">
    <text evidence="3">The sequence shown here is derived from an EMBL/GenBank/DDBJ whole genome shotgun (WGS) entry which is preliminary data.</text>
</comment>
<feature type="chain" id="PRO_5046480093" evidence="1">
    <location>
        <begin position="27"/>
        <end position="239"/>
    </location>
</feature>
<organism evidence="3 4">
    <name type="scientific">Teichococcus globiformis</name>
    <dbReference type="NCBI Taxonomy" id="2307229"/>
    <lineage>
        <taxon>Bacteria</taxon>
        <taxon>Pseudomonadati</taxon>
        <taxon>Pseudomonadota</taxon>
        <taxon>Alphaproteobacteria</taxon>
        <taxon>Acetobacterales</taxon>
        <taxon>Roseomonadaceae</taxon>
        <taxon>Roseomonas</taxon>
    </lineage>
</organism>
<dbReference type="Gene3D" id="2.60.40.10">
    <property type="entry name" value="Immunoglobulins"/>
    <property type="match status" value="1"/>
</dbReference>
<proteinExistence type="predicted"/>
<accession>A0ABV7FXY4</accession>
<dbReference type="Pfam" id="PF00345">
    <property type="entry name" value="PapD_N"/>
    <property type="match status" value="1"/>
</dbReference>
<sequence>MLTRKRLLATLCALALAGLSGHPASAGSLEVSPVSTDMAPGQQSSIVTVTNREPHPTSVQVRAFAWSQDRRHDTLTPTQDLLVSPPVFQLAPGASQVVRLVLRRTPNDAERAFRLLVDEIPGPAQEGQQVRFALRLSLPVFAHSTNTGRAELDWRIMPDGVLSVTNRGTRRAQLAGLTLAGPGGARMALAEPENPYVLPGVDRHWQLRGAVPRPGSVLRASGVGEAGQFAVDIPVAASR</sequence>
<keyword evidence="4" id="KW-1185">Reference proteome</keyword>
<dbReference type="InterPro" id="IPR013783">
    <property type="entry name" value="Ig-like_fold"/>
</dbReference>
<keyword evidence="1" id="KW-0732">Signal</keyword>
<name>A0ABV7FXY4_9PROT</name>
<dbReference type="PANTHER" id="PTHR30251:SF4">
    <property type="entry name" value="SLR1668 PROTEIN"/>
    <property type="match status" value="1"/>
</dbReference>
<dbReference type="EMBL" id="JBHRTN010000008">
    <property type="protein sequence ID" value="MFC3125040.1"/>
    <property type="molecule type" value="Genomic_DNA"/>
</dbReference>
<gene>
    <name evidence="3" type="ORF">ACFOD4_08205</name>
</gene>
<dbReference type="Proteomes" id="UP001595593">
    <property type="component" value="Unassembled WGS sequence"/>
</dbReference>